<dbReference type="InterPro" id="IPR036866">
    <property type="entry name" value="RibonucZ/Hydroxyglut_hydro"/>
</dbReference>
<dbReference type="PANTHER" id="PTHR30619">
    <property type="entry name" value="DNA INTERNALIZATION/COMPETENCE PROTEIN COMEC/REC2"/>
    <property type="match status" value="1"/>
</dbReference>
<feature type="transmembrane region" description="Helical" evidence="1">
    <location>
        <begin position="336"/>
        <end position="354"/>
    </location>
</feature>
<dbReference type="Pfam" id="PF00753">
    <property type="entry name" value="Lactamase_B"/>
    <property type="match status" value="1"/>
</dbReference>
<dbReference type="RefSeq" id="WP_154459058.1">
    <property type="nucleotide sequence ID" value="NZ_VUMM01000001.1"/>
</dbReference>
<evidence type="ECO:0000259" key="2">
    <source>
        <dbReference type="Pfam" id="PF00753"/>
    </source>
</evidence>
<evidence type="ECO:0000313" key="3">
    <source>
        <dbReference type="EMBL" id="MSS00583.1"/>
    </source>
</evidence>
<dbReference type="AlphaFoldDB" id="A0A7X2N182"/>
<comment type="caution">
    <text evidence="3">The sequence shown here is derived from an EMBL/GenBank/DDBJ whole genome shotgun (WGS) entry which is preliminary data.</text>
</comment>
<sequence length="610" mass="71585">MKYIFCLGIWICFVLKDIYLILCFSIIFSIYLYIRFKKKFIVLLWFLCSFLTLFFFPSYHPAEKGTYEIIEIKNKYCIARNEDTKVVVYGLDQANFGDKYQLDEFENIYSLKNIHQFNFESYMNKNNIYECTNGKENQCIKKSDSIKSYIFQKLKEKPLCLLYLYGIYDPDSINLLARLSLPFLVCMHILEKILNTIISENKTKFVCILISILYGYLFTFKIALVRYILNQIVKYIDSESFCITSTLLLFLFPYSSCDFSYILPFGLGWIQKYIKKQNKLASFIFIYSLQFIYFHEINLLALFFFSFFKNINVILFLSSFFIDISFLNIQMPVFHYVPNLIFYSLMILLFYYLIHNQIKYSILILFLCSPVYSSYLNPFFHVYTLDIGQGDCTLIVEPYKKSVVMIDCGQNLYRNNVEKIILPVLEDLQIHTIDTLIVTHEDIDHSGGKEELSEKIKINQIVEDSNEEIKVNYTFYSLLPERNIKDENDSSIVSYFQYDTCSFLWMGDASISIENQLLQRYDLDVDVLKLGHHGSRTSSSFHFLEKIDPTLGIISVGKDNKYNHPSSKVISNAHLLGIDLLMTKEEGMIHIFTLKKFTFFVTATGLFGMI</sequence>
<dbReference type="InterPro" id="IPR052159">
    <property type="entry name" value="Competence_DNA_uptake"/>
</dbReference>
<keyword evidence="4" id="KW-1185">Reference proteome</keyword>
<dbReference type="Proteomes" id="UP000470082">
    <property type="component" value="Unassembled WGS sequence"/>
</dbReference>
<organism evidence="3 4">
    <name type="scientific">Floccifex porci</name>
    <dbReference type="NCBI Taxonomy" id="2606629"/>
    <lineage>
        <taxon>Bacteria</taxon>
        <taxon>Bacillati</taxon>
        <taxon>Bacillota</taxon>
        <taxon>Erysipelotrichia</taxon>
        <taxon>Erysipelotrichales</taxon>
        <taxon>Erysipelotrichaceae</taxon>
        <taxon>Floccifex</taxon>
    </lineage>
</organism>
<dbReference type="PANTHER" id="PTHR30619:SF7">
    <property type="entry name" value="BETA-LACTAMASE DOMAIN PROTEIN"/>
    <property type="match status" value="1"/>
</dbReference>
<feature type="transmembrane region" description="Helical" evidence="1">
    <location>
        <begin position="40"/>
        <end position="59"/>
    </location>
</feature>
<proteinExistence type="predicted"/>
<feature type="transmembrane region" description="Helical" evidence="1">
    <location>
        <begin position="205"/>
        <end position="229"/>
    </location>
</feature>
<dbReference type="SUPFAM" id="SSF56281">
    <property type="entry name" value="Metallo-hydrolase/oxidoreductase"/>
    <property type="match status" value="1"/>
</dbReference>
<dbReference type="InterPro" id="IPR035681">
    <property type="entry name" value="ComA-like_MBL"/>
</dbReference>
<gene>
    <name evidence="3" type="ORF">FYJ50_00380</name>
</gene>
<dbReference type="CDD" id="cd07731">
    <property type="entry name" value="ComA-like_MBL-fold"/>
    <property type="match status" value="1"/>
</dbReference>
<dbReference type="EMBL" id="VUMM01000001">
    <property type="protein sequence ID" value="MSS00583.1"/>
    <property type="molecule type" value="Genomic_DNA"/>
</dbReference>
<keyword evidence="1" id="KW-0812">Transmembrane</keyword>
<feature type="transmembrane region" description="Helical" evidence="1">
    <location>
        <begin position="360"/>
        <end position="380"/>
    </location>
</feature>
<reference evidence="3 4" key="1">
    <citation type="submission" date="2019-08" db="EMBL/GenBank/DDBJ databases">
        <title>In-depth cultivation of the pig gut microbiome towards novel bacterial diversity and tailored functional studies.</title>
        <authorList>
            <person name="Wylensek D."/>
            <person name="Hitch T.C.A."/>
            <person name="Clavel T."/>
        </authorList>
    </citation>
    <scope>NUCLEOTIDE SEQUENCE [LARGE SCALE GENOMIC DNA]</scope>
    <source>
        <strain evidence="3 4">LKV-178-WT-2G</strain>
    </source>
</reference>
<evidence type="ECO:0000313" key="4">
    <source>
        <dbReference type="Proteomes" id="UP000470082"/>
    </source>
</evidence>
<name>A0A7X2N182_9FIRM</name>
<feature type="transmembrane region" description="Helical" evidence="1">
    <location>
        <begin position="7"/>
        <end position="34"/>
    </location>
</feature>
<keyword evidence="3" id="KW-0378">Hydrolase</keyword>
<feature type="domain" description="Metallo-beta-lactamase" evidence="2">
    <location>
        <begin position="387"/>
        <end position="467"/>
    </location>
</feature>
<feature type="transmembrane region" description="Helical" evidence="1">
    <location>
        <begin position="282"/>
        <end position="305"/>
    </location>
</feature>
<keyword evidence="1" id="KW-0472">Membrane</keyword>
<keyword evidence="1" id="KW-1133">Transmembrane helix</keyword>
<dbReference type="InterPro" id="IPR001279">
    <property type="entry name" value="Metallo-B-lactamas"/>
</dbReference>
<accession>A0A7X2N182</accession>
<evidence type="ECO:0000256" key="1">
    <source>
        <dbReference type="SAM" id="Phobius"/>
    </source>
</evidence>
<dbReference type="GO" id="GO:0016787">
    <property type="term" value="F:hydrolase activity"/>
    <property type="evidence" value="ECO:0007669"/>
    <property type="project" value="UniProtKB-KW"/>
</dbReference>
<feature type="transmembrane region" description="Helical" evidence="1">
    <location>
        <begin position="249"/>
        <end position="270"/>
    </location>
</feature>
<dbReference type="Gene3D" id="3.60.15.10">
    <property type="entry name" value="Ribonuclease Z/Hydroxyacylglutathione hydrolase-like"/>
    <property type="match status" value="2"/>
</dbReference>
<protein>
    <submittedName>
        <fullName evidence="3">MBL fold metallo-hydrolase</fullName>
    </submittedName>
</protein>